<evidence type="ECO:0000313" key="2">
    <source>
        <dbReference type="EMBL" id="MXV15009.1"/>
    </source>
</evidence>
<dbReference type="Proteomes" id="UP000451233">
    <property type="component" value="Unassembled WGS sequence"/>
</dbReference>
<proteinExistence type="predicted"/>
<sequence>MFSTRRITFLFPAAVALLSFGACQQSKPVSENKEPAVAAKDLVSCTGIGEVKLTDSYQDLEKKFGKANLTEHDNNVLGKFTAIWDQKPEQVNIYWKEKAAPYTHIDFMETVSPDAPYTTQKGLKVGMLMVDVQKINSDMPLTFVNPYANQDPGLITSFNNGELAIADPCLSGHVEVTKTRNIDAKVLAAFTGEKSVESTHKLIMGGRMDVIFANFRLANK</sequence>
<gene>
    <name evidence="2" type="ORF">GS398_06835</name>
</gene>
<comment type="caution">
    <text evidence="2">The sequence shown here is derived from an EMBL/GenBank/DDBJ whole genome shotgun (WGS) entry which is preliminary data.</text>
</comment>
<organism evidence="2 3">
    <name type="scientific">Hufsiella ginkgonis</name>
    <dbReference type="NCBI Taxonomy" id="2695274"/>
    <lineage>
        <taxon>Bacteria</taxon>
        <taxon>Pseudomonadati</taxon>
        <taxon>Bacteroidota</taxon>
        <taxon>Sphingobacteriia</taxon>
        <taxon>Sphingobacteriales</taxon>
        <taxon>Sphingobacteriaceae</taxon>
        <taxon>Hufsiella</taxon>
    </lineage>
</organism>
<dbReference type="EMBL" id="WVHS01000002">
    <property type="protein sequence ID" value="MXV15009.1"/>
    <property type="molecule type" value="Genomic_DNA"/>
</dbReference>
<feature type="chain" id="PRO_5029525730" evidence="1">
    <location>
        <begin position="25"/>
        <end position="220"/>
    </location>
</feature>
<name>A0A7K1XW61_9SPHI</name>
<keyword evidence="1" id="KW-0732">Signal</keyword>
<dbReference type="RefSeq" id="WP_160906033.1">
    <property type="nucleotide sequence ID" value="NZ_WVHS01000002.1"/>
</dbReference>
<keyword evidence="3" id="KW-1185">Reference proteome</keyword>
<dbReference type="AlphaFoldDB" id="A0A7K1XW61"/>
<feature type="signal peptide" evidence="1">
    <location>
        <begin position="1"/>
        <end position="24"/>
    </location>
</feature>
<reference evidence="2 3" key="1">
    <citation type="submission" date="2019-11" db="EMBL/GenBank/DDBJ databases">
        <title>Pedobacter sp. HMF7056 Genome sequencing and assembly.</title>
        <authorList>
            <person name="Kang H."/>
            <person name="Kim H."/>
            <person name="Joh K."/>
        </authorList>
    </citation>
    <scope>NUCLEOTIDE SEQUENCE [LARGE SCALE GENOMIC DNA]</scope>
    <source>
        <strain evidence="2 3">HMF7056</strain>
    </source>
</reference>
<accession>A0A7K1XW61</accession>
<dbReference type="PROSITE" id="PS51257">
    <property type="entry name" value="PROKAR_LIPOPROTEIN"/>
    <property type="match status" value="1"/>
</dbReference>
<evidence type="ECO:0000313" key="3">
    <source>
        <dbReference type="Proteomes" id="UP000451233"/>
    </source>
</evidence>
<evidence type="ECO:0000256" key="1">
    <source>
        <dbReference type="SAM" id="SignalP"/>
    </source>
</evidence>
<protein>
    <submittedName>
        <fullName evidence="2">Uncharacterized protein</fullName>
    </submittedName>
</protein>